<evidence type="ECO:0000313" key="2">
    <source>
        <dbReference type="EMBL" id="WNM19162.1"/>
    </source>
</evidence>
<keyword evidence="1" id="KW-0732">Signal</keyword>
<dbReference type="InterPro" id="IPR058060">
    <property type="entry name" value="HYC_CC_PP"/>
</dbReference>
<dbReference type="KEGG" id="fcj:RN605_07585"/>
<dbReference type="AlphaFoldDB" id="A0AA96EW95"/>
<dbReference type="EMBL" id="CP134890">
    <property type="protein sequence ID" value="WNM20551.1"/>
    <property type="molecule type" value="Genomic_DNA"/>
</dbReference>
<name>A0AA96EW95_9FLAO</name>
<dbReference type="NCBIfam" id="NF047658">
    <property type="entry name" value="HYC_CC_PP"/>
    <property type="match status" value="1"/>
</dbReference>
<feature type="chain" id="PRO_5044705126" evidence="1">
    <location>
        <begin position="24"/>
        <end position="138"/>
    </location>
</feature>
<protein>
    <submittedName>
        <fullName evidence="2">Uncharacterized protein</fullName>
    </submittedName>
</protein>
<accession>A0AA96J6T9</accession>
<dbReference type="Proteomes" id="UP001304515">
    <property type="component" value="Chromosome"/>
</dbReference>
<dbReference type="InterPro" id="IPR058512">
    <property type="entry name" value="DUF8199"/>
</dbReference>
<reference evidence="2 4" key="1">
    <citation type="submission" date="2023-09" db="EMBL/GenBank/DDBJ databases">
        <title>Flavobacterium sp. a novel bacteria isolate from Pepper rhizosphere.</title>
        <authorList>
            <person name="Peng Y."/>
            <person name="Lee J."/>
        </authorList>
    </citation>
    <scope>NUCLEOTIDE SEQUENCE</scope>
    <source>
        <strain evidence="2">PMR2A8</strain>
        <strain evidence="3 4">PMTSA4</strain>
    </source>
</reference>
<evidence type="ECO:0000313" key="4">
    <source>
        <dbReference type="Proteomes" id="UP001304515"/>
    </source>
</evidence>
<sequence length="138" mass="15607">MIFKKQLSVLIAFLVLISNSGLAFNVHFCEGKIASVTSVFSKEEVCKMPVEVEKPCCAKLETTHKKCCSDKEVNLKDDIEKVLVKISFDTNFILVFNGFTPLEINQIASKKSNDKIVYNCDANAPPLYKLYCQYTFYS</sequence>
<accession>A0AA96EW95</accession>
<organism evidence="2">
    <name type="scientific">Flavobacterium capsici</name>
    <dbReference type="NCBI Taxonomy" id="3075618"/>
    <lineage>
        <taxon>Bacteria</taxon>
        <taxon>Pseudomonadati</taxon>
        <taxon>Bacteroidota</taxon>
        <taxon>Flavobacteriia</taxon>
        <taxon>Flavobacteriales</taxon>
        <taxon>Flavobacteriaceae</taxon>
        <taxon>Flavobacterium</taxon>
    </lineage>
</organism>
<gene>
    <name evidence="3" type="ORF">RN605_07585</name>
    <name evidence="2" type="ORF">RN608_00415</name>
</gene>
<evidence type="ECO:0000256" key="1">
    <source>
        <dbReference type="SAM" id="SignalP"/>
    </source>
</evidence>
<dbReference type="Pfam" id="PF26622">
    <property type="entry name" value="DUF8199"/>
    <property type="match status" value="1"/>
</dbReference>
<dbReference type="EMBL" id="CP134878">
    <property type="protein sequence ID" value="WNM19162.1"/>
    <property type="molecule type" value="Genomic_DNA"/>
</dbReference>
<dbReference type="RefSeq" id="WP_313323772.1">
    <property type="nucleotide sequence ID" value="NZ_CP134878.1"/>
</dbReference>
<keyword evidence="4" id="KW-1185">Reference proteome</keyword>
<evidence type="ECO:0000313" key="3">
    <source>
        <dbReference type="EMBL" id="WNM20551.1"/>
    </source>
</evidence>
<feature type="signal peptide" evidence="1">
    <location>
        <begin position="1"/>
        <end position="23"/>
    </location>
</feature>
<proteinExistence type="predicted"/>